<evidence type="ECO:0000313" key="8">
    <source>
        <dbReference type="EMBL" id="BCA85765.1"/>
    </source>
</evidence>
<feature type="transmembrane region" description="Helical" evidence="5">
    <location>
        <begin position="174"/>
        <end position="197"/>
    </location>
</feature>
<dbReference type="PANTHER" id="PTHR36834:SF1">
    <property type="entry name" value="INTEGRAL MEMBRANE PROTEIN"/>
    <property type="match status" value="1"/>
</dbReference>
<dbReference type="InterPro" id="IPR053150">
    <property type="entry name" value="Teicoplanin_resist-assoc"/>
</dbReference>
<feature type="transmembrane region" description="Helical" evidence="5">
    <location>
        <begin position="305"/>
        <end position="324"/>
    </location>
</feature>
<proteinExistence type="predicted"/>
<accession>A0A679IJS2</accession>
<dbReference type="PIRSF" id="PIRSF031578">
    <property type="entry name" value="Uncharacterised_Vanz_RDD-cont"/>
    <property type="match status" value="1"/>
</dbReference>
<gene>
    <name evidence="8" type="ORF">EsVE80_12880</name>
</gene>
<dbReference type="RefSeq" id="WP_173103003.1">
    <property type="nucleotide sequence ID" value="NZ_AP022822.1"/>
</dbReference>
<feature type="transmembrane region" description="Helical" evidence="5">
    <location>
        <begin position="218"/>
        <end position="242"/>
    </location>
</feature>
<dbReference type="InterPro" id="IPR006976">
    <property type="entry name" value="VanZ-like"/>
</dbReference>
<protein>
    <recommendedName>
        <fullName evidence="10">RDD family protein</fullName>
    </recommendedName>
</protein>
<dbReference type="Pfam" id="PF06271">
    <property type="entry name" value="RDD"/>
    <property type="match status" value="1"/>
</dbReference>
<keyword evidence="2 5" id="KW-0812">Transmembrane</keyword>
<keyword evidence="9" id="KW-1185">Reference proteome</keyword>
<name>A0A679IJS2_9ENTE</name>
<feature type="transmembrane region" description="Helical" evidence="5">
    <location>
        <begin position="254"/>
        <end position="272"/>
    </location>
</feature>
<feature type="transmembrane region" description="Helical" evidence="5">
    <location>
        <begin position="43"/>
        <end position="63"/>
    </location>
</feature>
<feature type="domain" description="VanZ-like" evidence="6">
    <location>
        <begin position="48"/>
        <end position="189"/>
    </location>
</feature>
<evidence type="ECO:0000256" key="5">
    <source>
        <dbReference type="SAM" id="Phobius"/>
    </source>
</evidence>
<dbReference type="GO" id="GO:0016020">
    <property type="term" value="C:membrane"/>
    <property type="evidence" value="ECO:0007669"/>
    <property type="project" value="UniProtKB-SubCell"/>
</dbReference>
<dbReference type="PANTHER" id="PTHR36834">
    <property type="entry name" value="MEMBRANE PROTEIN-RELATED"/>
    <property type="match status" value="1"/>
</dbReference>
<dbReference type="Pfam" id="PF04892">
    <property type="entry name" value="VanZ"/>
    <property type="match status" value="1"/>
</dbReference>
<dbReference type="KEGG" id="esg:EsVE80_12880"/>
<sequence length="383" mass="44474">MSAYIVPLKTALLIFPFLALFISSFFFIYEYRKFGRFIFSRALIMYSFVFYLLCAYFLVILPLPPINEVAHYTSPHYELRLGASLYNFLNQTVLKVNDPSTYLAAMKQGVFLEPVFNVFLLLPFGIYLRYFFGFSLKKTMLASFLLSLFFEVTQLTGLYFIYPRNYRLADVNDLLHNTLGGTLGYLVEPLFTLLLPSREELAETAYEKGRDVTLFRRFVAFFLDWFFIYFFTFVITVSLRLITHDYTIDFSDTPSWYFGTIFVYFILMNYGLNGQTLGKKVVRIRVVENNHQHITLKALIKRYGLLYLIYGGIGQIGTMFAPLVKSNNHFLVGIASIITIGAAIIQGLFVINVIWSVIRKKRQLFYEKRSGTYVISTILPKEI</sequence>
<dbReference type="EMBL" id="AP022822">
    <property type="protein sequence ID" value="BCA85765.1"/>
    <property type="molecule type" value="Genomic_DNA"/>
</dbReference>
<keyword evidence="4 5" id="KW-0472">Membrane</keyword>
<dbReference type="AlphaFoldDB" id="A0A679IJS2"/>
<feature type="domain" description="RDD" evidence="7">
    <location>
        <begin position="213"/>
        <end position="365"/>
    </location>
</feature>
<dbReference type="InterPro" id="IPR021192">
    <property type="entry name" value="UCP031578_Vanz/RDD"/>
</dbReference>
<feature type="transmembrane region" description="Helical" evidence="5">
    <location>
        <begin position="115"/>
        <end position="132"/>
    </location>
</feature>
<organism evidence="8 9">
    <name type="scientific">Enterococcus saigonensis</name>
    <dbReference type="NCBI Taxonomy" id="1805431"/>
    <lineage>
        <taxon>Bacteria</taxon>
        <taxon>Bacillati</taxon>
        <taxon>Bacillota</taxon>
        <taxon>Bacilli</taxon>
        <taxon>Lactobacillales</taxon>
        <taxon>Enterococcaceae</taxon>
        <taxon>Enterococcus</taxon>
    </lineage>
</organism>
<keyword evidence="3 5" id="KW-1133">Transmembrane helix</keyword>
<comment type="subcellular location">
    <subcellularLocation>
        <location evidence="1">Membrane</location>
        <topology evidence="1">Multi-pass membrane protein</topology>
    </subcellularLocation>
</comment>
<evidence type="ECO:0000259" key="6">
    <source>
        <dbReference type="Pfam" id="PF04892"/>
    </source>
</evidence>
<evidence type="ECO:0000313" key="9">
    <source>
        <dbReference type="Proteomes" id="UP000502998"/>
    </source>
</evidence>
<evidence type="ECO:0000256" key="3">
    <source>
        <dbReference type="ARBA" id="ARBA00022989"/>
    </source>
</evidence>
<evidence type="ECO:0000256" key="1">
    <source>
        <dbReference type="ARBA" id="ARBA00004141"/>
    </source>
</evidence>
<evidence type="ECO:0000259" key="7">
    <source>
        <dbReference type="Pfam" id="PF06271"/>
    </source>
</evidence>
<evidence type="ECO:0000256" key="4">
    <source>
        <dbReference type="ARBA" id="ARBA00023136"/>
    </source>
</evidence>
<feature type="transmembrane region" description="Helical" evidence="5">
    <location>
        <begin position="330"/>
        <end position="358"/>
    </location>
</feature>
<feature type="transmembrane region" description="Helical" evidence="5">
    <location>
        <begin position="12"/>
        <end position="31"/>
    </location>
</feature>
<dbReference type="InterPro" id="IPR010432">
    <property type="entry name" value="RDD"/>
</dbReference>
<reference evidence="8 9" key="1">
    <citation type="submission" date="2020-02" db="EMBL/GenBank/DDBJ databases">
        <title>Characterization of vanA genotype vancomycin-resistant Enterococcus saigonensis VE80.</title>
        <authorList>
            <person name="Harada T."/>
            <person name="Motooka D."/>
            <person name="Nakamura S."/>
            <person name="Yamamoto Y."/>
            <person name="Kawahara R."/>
            <person name="Kawatsu K."/>
        </authorList>
    </citation>
    <scope>NUCLEOTIDE SEQUENCE [LARGE SCALE GENOMIC DNA]</scope>
    <source>
        <strain evidence="8 9">VE80</strain>
    </source>
</reference>
<dbReference type="Proteomes" id="UP000502998">
    <property type="component" value="Chromosome"/>
</dbReference>
<evidence type="ECO:0008006" key="10">
    <source>
        <dbReference type="Google" id="ProtNLM"/>
    </source>
</evidence>
<evidence type="ECO:0000256" key="2">
    <source>
        <dbReference type="ARBA" id="ARBA00022692"/>
    </source>
</evidence>
<feature type="transmembrane region" description="Helical" evidence="5">
    <location>
        <begin position="144"/>
        <end position="162"/>
    </location>
</feature>